<evidence type="ECO:0008006" key="8">
    <source>
        <dbReference type="Google" id="ProtNLM"/>
    </source>
</evidence>
<evidence type="ECO:0000256" key="3">
    <source>
        <dbReference type="ARBA" id="ARBA00023034"/>
    </source>
</evidence>
<dbReference type="AlphaFoldDB" id="A0AAF0IXX7"/>
<reference evidence="6" key="1">
    <citation type="submission" date="2023-03" db="EMBL/GenBank/DDBJ databases">
        <title>Mating type loci evolution in Malassezia.</title>
        <authorList>
            <person name="Coelho M.A."/>
        </authorList>
    </citation>
    <scope>NUCLEOTIDE SEQUENCE</scope>
    <source>
        <strain evidence="6">CBS 12830</strain>
    </source>
</reference>
<protein>
    <recommendedName>
        <fullName evidence="8">Trafficking protein particle complex subunit 10</fullName>
    </recommendedName>
</protein>
<evidence type="ECO:0000259" key="5">
    <source>
        <dbReference type="Pfam" id="PF23036"/>
    </source>
</evidence>
<feature type="domain" description="TRAPPC10/Trs130 C-terminal" evidence="4">
    <location>
        <begin position="1084"/>
        <end position="1216"/>
    </location>
</feature>
<feature type="domain" description="TRAPPC10/Trs130 N-terminal" evidence="5">
    <location>
        <begin position="70"/>
        <end position="133"/>
    </location>
</feature>
<name>A0AAF0IXX7_9BASI</name>
<dbReference type="GO" id="GO:0005829">
    <property type="term" value="C:cytosol"/>
    <property type="evidence" value="ECO:0007669"/>
    <property type="project" value="GOC"/>
</dbReference>
<evidence type="ECO:0000313" key="7">
    <source>
        <dbReference type="Proteomes" id="UP001214415"/>
    </source>
</evidence>
<dbReference type="GO" id="GO:0034498">
    <property type="term" value="P:early endosome to Golgi transport"/>
    <property type="evidence" value="ECO:0007669"/>
    <property type="project" value="TreeGrafter"/>
</dbReference>
<feature type="domain" description="TRAPPC10/Trs130 N-terminal" evidence="5">
    <location>
        <begin position="188"/>
        <end position="364"/>
    </location>
</feature>
<comment type="subcellular location">
    <subcellularLocation>
        <location evidence="1">Golgi apparatus</location>
    </subcellularLocation>
</comment>
<evidence type="ECO:0000256" key="2">
    <source>
        <dbReference type="ARBA" id="ARBA00022448"/>
    </source>
</evidence>
<evidence type="ECO:0000256" key="1">
    <source>
        <dbReference type="ARBA" id="ARBA00004555"/>
    </source>
</evidence>
<evidence type="ECO:0000313" key="6">
    <source>
        <dbReference type="EMBL" id="WFD21517.1"/>
    </source>
</evidence>
<dbReference type="PANTHER" id="PTHR13251">
    <property type="entry name" value="EPILEPSY HOLOPROSENCEPHALY CANDIDATE 1/TMEM1"/>
    <property type="match status" value="1"/>
</dbReference>
<dbReference type="Pfam" id="PF12584">
    <property type="entry name" value="TRAPPC10"/>
    <property type="match status" value="1"/>
</dbReference>
<dbReference type="InterPro" id="IPR056913">
    <property type="entry name" value="TRAPPC10/Trs130_N"/>
</dbReference>
<accession>A0AAF0IXX7</accession>
<dbReference type="InterPro" id="IPR045126">
    <property type="entry name" value="TRAPPC10/Trs130"/>
</dbReference>
<proteinExistence type="predicted"/>
<keyword evidence="7" id="KW-1185">Reference proteome</keyword>
<gene>
    <name evidence="6" type="ORF">MEQU1_000169</name>
</gene>
<dbReference type="GO" id="GO:0006891">
    <property type="term" value="P:intra-Golgi vesicle-mediated transport"/>
    <property type="evidence" value="ECO:0007669"/>
    <property type="project" value="TreeGrafter"/>
</dbReference>
<sequence length="1245" mass="136706">MASPASGSEPVVLITYATHSAPSAATQTAHVVSLLRAHLPLRNLLWRPSAAVQCLRPEARTDGTASAPAIRTLREMPVHLVPLTAHDASDRRIPVLYRLPPVHLFFVSCDDSDVYRAQVRNEIRQWMATLPHHMPPDYDGLRTTVDGGRDVPAHLAPEYLIVLLPCPATQASGTPTTATGKMGRFYAMNKGTVLEKLRADFNTSTTEHVLALSRVPTSADDNDPAVWIELLAHMKEATLNSIGRLVELQDRLSVTYDATSTAPTWSLCTSMLRKEHLVQTLEGLGLVREALALYRQISDQLPPGASFPPGGTDQGDDSLLLLGPLRKPYLAQLEQGTVTLFDWHSYLYARTSMLLGTLGQVVEVMEQTPAFIDLVTHTLRPHTHTLPLGFLETWSFSIALDAVEQCQAWLVEAQGEREDASMMKAFHGAKAALLELAVRQMVRMGVRTAHLPAQAPFSFLAPVSHTYAKSASLSRKEMVEAISSRDVFDSQCRTILQRTMAAATLGGQTHRVLRSKFLLASLESVRHAHASALPLWTELAQHPDLPHTLALYAPVHTQRLACLQALSPHTPAWKDAVIDALHCVCVLRCQAPHSATGLDEMALLRALTETGHASAPTTLLGYNGCEFRIAHTRATRHGDAVTIMIPIVSHLPAALHVEAVHVWVRNYRQDQLQCTRAAVTLHPGTNDVELTCATPLHGYFHVQATQVELPHARLESVIQGVTSSSSLADAQQLESMRPRVCLPADGTSARARLTTPRHVRLDKRRNVRLHIDSGAQALKDVRVTLASQGDTRFVPATEWTWVTPSEACASEEPSWTAPAVDLLHMSHVPPHTSWAWDVPLWPVARHAQLVAHVTLRYYGSHDEQERVWHRTLHTPLALPFHIHIQDFFRLDTLLSKLSFEALSDAPMRLCPPTVHAAAASPIDASVPACGPPLWLAPKETSTFLVQFTRRAGEARHANPPFELSVAYRTAHDEQCALALASLAHVLATSEELAWDEGDATLLQEALCETCTYDEAAWRRLFQRWCWDPTSARARTVLDVVRRVAALHPTLSLTDNEPLPAIPPAAQAAREASRAFASWRTLTLPVDVPVVDVVNAVTWDAPSMKHIALGESITVSIHVTMSFGWALASQDGEASHIYLQYNVLADHDAWVVWGPKKGTWALDTTQGPCERTIQATLLPVRAGFLPFPRVRMAPVAPTTRPIRCETYVTHASPGLHVVPPPGPDTYWVDLRAVDPALEAPTAAGAP</sequence>
<evidence type="ECO:0000259" key="4">
    <source>
        <dbReference type="Pfam" id="PF12584"/>
    </source>
</evidence>
<keyword evidence="2" id="KW-0813">Transport</keyword>
<keyword evidence="3" id="KW-0333">Golgi apparatus</keyword>
<dbReference type="Proteomes" id="UP001214415">
    <property type="component" value="Chromosome 1"/>
</dbReference>
<dbReference type="EMBL" id="CP119900">
    <property type="protein sequence ID" value="WFD21517.1"/>
    <property type="molecule type" value="Genomic_DNA"/>
</dbReference>
<dbReference type="InterPro" id="IPR022233">
    <property type="entry name" value="TRAPPC10/Trs130_C"/>
</dbReference>
<organism evidence="6 7">
    <name type="scientific">Malassezia equina</name>
    <dbReference type="NCBI Taxonomy" id="1381935"/>
    <lineage>
        <taxon>Eukaryota</taxon>
        <taxon>Fungi</taxon>
        <taxon>Dikarya</taxon>
        <taxon>Basidiomycota</taxon>
        <taxon>Ustilaginomycotina</taxon>
        <taxon>Malasseziomycetes</taxon>
        <taxon>Malasseziales</taxon>
        <taxon>Malasseziaceae</taxon>
        <taxon>Malassezia</taxon>
    </lineage>
</organism>
<dbReference type="GO" id="GO:1990071">
    <property type="term" value="C:TRAPPII protein complex"/>
    <property type="evidence" value="ECO:0007669"/>
    <property type="project" value="InterPro"/>
</dbReference>
<dbReference type="PANTHER" id="PTHR13251:SF3">
    <property type="entry name" value="TRAFFICKING PROTEIN PARTICLE COMPLEX SUBUNIT 10"/>
    <property type="match status" value="1"/>
</dbReference>
<dbReference type="Pfam" id="PF23036">
    <property type="entry name" value="TRAPPC10_1st"/>
    <property type="match status" value="2"/>
</dbReference>